<comment type="caution">
    <text evidence="1">The sequence shown here is derived from an EMBL/GenBank/DDBJ whole genome shotgun (WGS) entry which is preliminary data.</text>
</comment>
<dbReference type="PATRIC" id="fig|1195763.3.peg.2755"/>
<evidence type="ECO:0008006" key="3">
    <source>
        <dbReference type="Google" id="ProtNLM"/>
    </source>
</evidence>
<evidence type="ECO:0000313" key="2">
    <source>
        <dbReference type="Proteomes" id="UP000036097"/>
    </source>
</evidence>
<organism evidence="1 2">
    <name type="scientific">Photobacterium aquae</name>
    <dbReference type="NCBI Taxonomy" id="1195763"/>
    <lineage>
        <taxon>Bacteria</taxon>
        <taxon>Pseudomonadati</taxon>
        <taxon>Pseudomonadota</taxon>
        <taxon>Gammaproteobacteria</taxon>
        <taxon>Vibrionales</taxon>
        <taxon>Vibrionaceae</taxon>
        <taxon>Photobacterium</taxon>
    </lineage>
</organism>
<dbReference type="Proteomes" id="UP000036097">
    <property type="component" value="Unassembled WGS sequence"/>
</dbReference>
<evidence type="ECO:0000313" key="1">
    <source>
        <dbReference type="EMBL" id="KLV05113.1"/>
    </source>
</evidence>
<dbReference type="EMBL" id="LDOT01000016">
    <property type="protein sequence ID" value="KLV05113.1"/>
    <property type="molecule type" value="Genomic_DNA"/>
</dbReference>
<gene>
    <name evidence="1" type="ORF">ABT56_13025</name>
</gene>
<dbReference type="Pfam" id="PF11215">
    <property type="entry name" value="DUF3010"/>
    <property type="match status" value="1"/>
</dbReference>
<name>A0A0J1GZR5_9GAMM</name>
<protein>
    <recommendedName>
        <fullName evidence="3">DUF3010 domain-containing protein</fullName>
    </recommendedName>
</protein>
<reference evidence="1 2" key="1">
    <citation type="submission" date="2015-05" db="EMBL/GenBank/DDBJ databases">
        <title>Photobacterium galathea sp. nov.</title>
        <authorList>
            <person name="Machado H."/>
            <person name="Gram L."/>
        </authorList>
    </citation>
    <scope>NUCLEOTIDE SEQUENCE [LARGE SCALE GENOMIC DNA]</scope>
    <source>
        <strain evidence="1 2">CGMCC 1.12159</strain>
    </source>
</reference>
<dbReference type="InterPro" id="IPR021378">
    <property type="entry name" value="DUF3010"/>
</dbReference>
<sequence length="140" mass="16067">MKICAVELRSNEAVICLLSKSNGLFDIPECRAQKFIMQDSLNNEEMKKFQQTFQKLLNDYNVDRVVIRTRETRGKFAGSAVGFKLEAALQLIDGVEVDFMTNQEIKERLKRNPLGIEFRATGLRQFQEAAFMTGYAYLSK</sequence>
<keyword evidence="2" id="KW-1185">Reference proteome</keyword>
<dbReference type="RefSeq" id="WP_047879317.1">
    <property type="nucleotide sequence ID" value="NZ_LDOT01000016.1"/>
</dbReference>
<accession>A0A0J1GZR5</accession>
<dbReference type="STRING" id="1195763.ABT56_13025"/>
<dbReference type="OrthoDB" id="6214536at2"/>
<proteinExistence type="predicted"/>
<dbReference type="AlphaFoldDB" id="A0A0J1GZR5"/>